<evidence type="ECO:0000256" key="1">
    <source>
        <dbReference type="ARBA" id="ARBA00007677"/>
    </source>
</evidence>
<evidence type="ECO:0000313" key="6">
    <source>
        <dbReference type="Proteomes" id="UP001473302"/>
    </source>
</evidence>
<keyword evidence="2" id="KW-0808">Transferase</keyword>
<keyword evidence="4" id="KW-1133">Transmembrane helix</keyword>
<dbReference type="PANTHER" id="PTHR31121">
    <property type="entry name" value="ALPHA-1,2 MANNOSYLTRANSFERASE KTR1"/>
    <property type="match status" value="1"/>
</dbReference>
<keyword evidence="4" id="KW-0472">Membrane</keyword>
<protein>
    <submittedName>
        <fullName evidence="5">Uncharacterized protein</fullName>
    </submittedName>
</protein>
<evidence type="ECO:0000256" key="3">
    <source>
        <dbReference type="SAM" id="MobiDB-lite"/>
    </source>
</evidence>
<keyword evidence="6" id="KW-1185">Reference proteome</keyword>
<dbReference type="PANTHER" id="PTHR31121:SF6">
    <property type="entry name" value="ALPHA-1,2 MANNOSYLTRANSFERASE KTR1"/>
    <property type="match status" value="1"/>
</dbReference>
<organism evidence="5 6">
    <name type="scientific">Mucor flavus</name>
    <dbReference type="NCBI Taxonomy" id="439312"/>
    <lineage>
        <taxon>Eukaryota</taxon>
        <taxon>Fungi</taxon>
        <taxon>Fungi incertae sedis</taxon>
        <taxon>Mucoromycota</taxon>
        <taxon>Mucoromycotina</taxon>
        <taxon>Mucoromycetes</taxon>
        <taxon>Mucorales</taxon>
        <taxon>Mucorineae</taxon>
        <taxon>Mucoraceae</taxon>
        <taxon>Mucor</taxon>
    </lineage>
</organism>
<comment type="similarity">
    <text evidence="1">Belongs to the glycosyltransferase 15 family.</text>
</comment>
<name>A0ABP9Z9I7_9FUNG</name>
<dbReference type="InterPro" id="IPR029044">
    <property type="entry name" value="Nucleotide-diphossugar_trans"/>
</dbReference>
<feature type="transmembrane region" description="Helical" evidence="4">
    <location>
        <begin position="31"/>
        <end position="49"/>
    </location>
</feature>
<dbReference type="InterPro" id="IPR002685">
    <property type="entry name" value="Glyco_trans_15"/>
</dbReference>
<evidence type="ECO:0000256" key="2">
    <source>
        <dbReference type="ARBA" id="ARBA00022679"/>
    </source>
</evidence>
<sequence length="883" mass="103957">MVYLHDNPFNTEPASSNNSKSSYKRRRLYKIITRVLLICALSIACYFFGRNVQWGSLSESYNFDPRDADFIRYFCSQPSIVASDSMYDQPEQPNELLEHVRAGYFAEEIVADTYIPKETWGDLPVKGAYYMVVRNEDLYAARSVIKSMRDHMVNGTRYPWIFLNNQHFTKDFKTYVSKVIDGPVFFGKIDLQVWEYPYWIDIPLAEYKMLEQETNGVHKGSSLSYHQLLRYHTGFFFHHALFKDVEYTWRVEAGADYSCKMNQDLFLQMKNEKKKLGFVITMRESAASIPTLWSRVNEFKEFYPEHVLPEDNTIYPWIYDADEDDYNLCHFWSNFQLADLSFFRSPAYQKFFEYLDKTGNFFYERWGDAPVQTIAAALFLKKEEIKFFNEIGYSHSIATHCPYNEALLRQCSCDVTVNYDFYHDSCTKDLLRLIDLKTVVSMAKFLPLVYRLSIIPKSDYCKSSADCYQLFKEKATEKFRAYPAYPAYHQEMKSSYEDGPDQQNLKAMGVDMNKAPLTAIAALENSPVISKSEQRKSKKQQEYKVLTDATLPRIKGAFVVLARNSELYALRSSMRYMEDRFNHKYNYPWIFLNEQPFSEEFKNLTSMMTNAEVHYGLIPEEHWSYPDWIDQDYAAECRQDLEDQNVAYGGSESYRHMCRYQSGFFMMHPLLDGLDYYWRVEPGVKFSCDMDYDPFRVMQERDLKYGFTIALKEYESTIPSLWKHTLDFAKKHPQYIYPRTRPDSLLELISGDNGWSYNLCHFWSNFEIASVKFMRSEGYQSYFKYLDSQGGFFYERWGDAPVHSIAVALMLKKSDVHWFYDIGYKHDFFEHCPTEQKWLVDSKCYCDPGTSFDFDPGSCTPLFLDVMDKSASSFIITRPDDEV</sequence>
<dbReference type="EMBL" id="BAABUK010000027">
    <property type="protein sequence ID" value="GAA5815762.1"/>
    <property type="molecule type" value="Genomic_DNA"/>
</dbReference>
<dbReference type="Gene3D" id="3.90.550.10">
    <property type="entry name" value="Spore Coat Polysaccharide Biosynthesis Protein SpsA, Chain A"/>
    <property type="match status" value="2"/>
</dbReference>
<dbReference type="SUPFAM" id="SSF53448">
    <property type="entry name" value="Nucleotide-diphospho-sugar transferases"/>
    <property type="match status" value="2"/>
</dbReference>
<evidence type="ECO:0000256" key="4">
    <source>
        <dbReference type="SAM" id="Phobius"/>
    </source>
</evidence>
<gene>
    <name evidence="5" type="ORF">MFLAVUS_009277</name>
</gene>
<accession>A0ABP9Z9I7</accession>
<evidence type="ECO:0000313" key="5">
    <source>
        <dbReference type="EMBL" id="GAA5815762.1"/>
    </source>
</evidence>
<proteinExistence type="inferred from homology"/>
<dbReference type="Proteomes" id="UP001473302">
    <property type="component" value="Unassembled WGS sequence"/>
</dbReference>
<comment type="caution">
    <text evidence="5">The sequence shown here is derived from an EMBL/GenBank/DDBJ whole genome shotgun (WGS) entry which is preliminary data.</text>
</comment>
<feature type="region of interest" description="Disordered" evidence="3">
    <location>
        <begin position="1"/>
        <end position="20"/>
    </location>
</feature>
<keyword evidence="4" id="KW-0812">Transmembrane</keyword>
<dbReference type="Pfam" id="PF01793">
    <property type="entry name" value="Glyco_transf_15"/>
    <property type="match status" value="2"/>
</dbReference>
<reference evidence="5 6" key="1">
    <citation type="submission" date="2024-04" db="EMBL/GenBank/DDBJ databases">
        <title>genome sequences of Mucor flavus KT1a and Helicostylum pulchrum KT1b strains isolated from the surface of a dry-aged beef.</title>
        <authorList>
            <person name="Toyotome T."/>
            <person name="Hosono M."/>
            <person name="Torimaru M."/>
            <person name="Fukuda K."/>
            <person name="Mikami N."/>
        </authorList>
    </citation>
    <scope>NUCLEOTIDE SEQUENCE [LARGE SCALE GENOMIC DNA]</scope>
    <source>
        <strain evidence="5 6">KT1a</strain>
    </source>
</reference>